<sequence>MYANSVTLLRIEIGGIYMATYDYDVLYLGSGHGTLMGPFHWLNW</sequence>
<keyword evidence="2" id="KW-1185">Reference proteome</keyword>
<reference evidence="1 2" key="1">
    <citation type="submission" date="2017-11" db="EMBL/GenBank/DDBJ databases">
        <title>Draft Genome Sequence of Lactobacillus curieae NBRC 111893 isolated from Koso, a Japanese sugar-Vegetable Fermented Beverage.</title>
        <authorList>
            <person name="Chiou T.Y."/>
            <person name="Oshima K."/>
            <person name="Suda W."/>
            <person name="Hattori M."/>
            <person name="Takahashi T."/>
        </authorList>
    </citation>
    <scope>NUCLEOTIDE SEQUENCE [LARGE SCALE GENOMIC DNA]</scope>
    <source>
        <strain evidence="1 2">NBRC111893</strain>
    </source>
</reference>
<proteinExistence type="predicted"/>
<name>A0A401FI95_9LACO</name>
<dbReference type="Proteomes" id="UP000286974">
    <property type="component" value="Unassembled WGS sequence"/>
</dbReference>
<evidence type="ECO:0000313" key="1">
    <source>
        <dbReference type="EMBL" id="GAY72018.1"/>
    </source>
</evidence>
<organism evidence="1 2">
    <name type="scientific">Lentilactobacillus kosonis</name>
    <dbReference type="NCBI Taxonomy" id="2810561"/>
    <lineage>
        <taxon>Bacteria</taxon>
        <taxon>Bacillati</taxon>
        <taxon>Bacillota</taxon>
        <taxon>Bacilli</taxon>
        <taxon>Lactobacillales</taxon>
        <taxon>Lactobacillaceae</taxon>
        <taxon>Lentilactobacillus</taxon>
    </lineage>
</organism>
<dbReference type="EMBL" id="BEXA01000001">
    <property type="protein sequence ID" value="GAY72018.1"/>
    <property type="molecule type" value="Genomic_DNA"/>
</dbReference>
<dbReference type="AlphaFoldDB" id="A0A401FI95"/>
<comment type="caution">
    <text evidence="1">The sequence shown here is derived from an EMBL/GenBank/DDBJ whole genome shotgun (WGS) entry which is preliminary data.</text>
</comment>
<gene>
    <name evidence="1" type="ORF">NBRC111893_164</name>
</gene>
<protein>
    <submittedName>
        <fullName evidence="1">Uncharacterized protein</fullName>
    </submittedName>
</protein>
<evidence type="ECO:0000313" key="2">
    <source>
        <dbReference type="Proteomes" id="UP000286974"/>
    </source>
</evidence>
<accession>A0A401FI95</accession>